<keyword evidence="14" id="KW-0969">Cilium</keyword>
<dbReference type="PANTHER" id="PTHR30046">
    <property type="entry name" value="FLAGELLAR M-RING PROTEIN"/>
    <property type="match status" value="1"/>
</dbReference>
<dbReference type="Proteomes" id="UP001194539">
    <property type="component" value="Unassembled WGS sequence"/>
</dbReference>
<feature type="domain" description="Flagellar M-ring C-terminal" evidence="13">
    <location>
        <begin position="244"/>
        <end position="403"/>
    </location>
</feature>
<evidence type="ECO:0000256" key="7">
    <source>
        <dbReference type="ARBA" id="ARBA00023136"/>
    </source>
</evidence>
<dbReference type="PANTHER" id="PTHR30046:SF0">
    <property type="entry name" value="FLAGELLAR M-RING PROTEIN"/>
    <property type="match status" value="1"/>
</dbReference>
<dbReference type="PIRSF" id="PIRSF004862">
    <property type="entry name" value="FliF"/>
    <property type="match status" value="1"/>
</dbReference>
<name>A0ABS0PD13_9BRAD</name>
<dbReference type="Pfam" id="PF01514">
    <property type="entry name" value="YscJ_FliF"/>
    <property type="match status" value="1"/>
</dbReference>
<sequence>MQGLADFLKSIGAARFGAMIAVTAALIGFFAFVIMRVTTPQMTTLFTDLSVEDSSSIIKDLERQGIQFEIRNEGSIIMVPKDKVTRLRMKLAEGGLPKGGGVGYEVFDKSDALGTTSFVQNINHLRALEGELARTIRAIDRIQAARVHLVLPERPLFAREAPEPSASIVVRVRGSLEAQQIRAIRHLVASAVNGLKPQRVSIVDEAGQLLADGAATDPEQTVGDERRIAFEKRLRKQVEDIVSSVVGSGRARVQLSADFDFNKITQTSDKFDPEGRVLRSSQTREEQSMTADNNGQVTVNNELPGNQQNNAAAVAKDQSKKSEETNNYEISRTTKTEVTEAGRVNRISVAVLVDGIYSKNDKGELAYQDRTKEQLDSIATLVRSAIGFDQKRGDQVEVVNLRFADAPSTAPIGESSGFLGMLQFTKDDVMYFVELGVMMLLGLVVLFLVIRPLVKRILASDEVAAAISGVLTGPAASEEAAPASGQPLLPSGAASAIDVATIQGQVHAQSVHRVGELAERNPNETVAIIRQWLTEPAK</sequence>
<keyword evidence="15" id="KW-1185">Reference proteome</keyword>
<feature type="compositionally biased region" description="Basic and acidic residues" evidence="10">
    <location>
        <begin position="271"/>
        <end position="287"/>
    </location>
</feature>
<evidence type="ECO:0000256" key="4">
    <source>
        <dbReference type="ARBA" id="ARBA00022475"/>
    </source>
</evidence>
<accession>A0ABS0PD13</accession>
<dbReference type="InterPro" id="IPR043427">
    <property type="entry name" value="YscJ/FliF"/>
</dbReference>
<evidence type="ECO:0000256" key="6">
    <source>
        <dbReference type="ARBA" id="ARBA00022989"/>
    </source>
</evidence>
<evidence type="ECO:0000256" key="11">
    <source>
        <dbReference type="SAM" id="Phobius"/>
    </source>
</evidence>
<dbReference type="EMBL" id="JACEGD010000040">
    <property type="protein sequence ID" value="MBH5390917.1"/>
    <property type="molecule type" value="Genomic_DNA"/>
</dbReference>
<feature type="transmembrane region" description="Helical" evidence="11">
    <location>
        <begin position="12"/>
        <end position="35"/>
    </location>
</feature>
<reference evidence="14 15" key="1">
    <citation type="submission" date="2020-07" db="EMBL/GenBank/DDBJ databases">
        <title>Bradyrhizobium diversity isolated from nodules of indigenous legumes of Western Australia.</title>
        <authorList>
            <person name="Klepa M.S."/>
        </authorList>
    </citation>
    <scope>NUCLEOTIDE SEQUENCE [LARGE SCALE GENOMIC DNA]</scope>
    <source>
        <strain evidence="14 15">CNPSo 4019</strain>
    </source>
</reference>
<dbReference type="PRINTS" id="PR01009">
    <property type="entry name" value="FLGMRINGFLIF"/>
</dbReference>
<evidence type="ECO:0000259" key="12">
    <source>
        <dbReference type="Pfam" id="PF01514"/>
    </source>
</evidence>
<feature type="transmembrane region" description="Helical" evidence="11">
    <location>
        <begin position="429"/>
        <end position="450"/>
    </location>
</feature>
<dbReference type="NCBIfam" id="TIGR00206">
    <property type="entry name" value="fliF"/>
    <property type="match status" value="1"/>
</dbReference>
<dbReference type="RefSeq" id="WP_061881323.1">
    <property type="nucleotide sequence ID" value="NZ_JACEGD010000040.1"/>
</dbReference>
<protein>
    <recommendedName>
        <fullName evidence="9">Flagellar M-ring protein</fullName>
    </recommendedName>
</protein>
<keyword evidence="6 11" id="KW-1133">Transmembrane helix</keyword>
<dbReference type="InterPro" id="IPR013556">
    <property type="entry name" value="Flag_M-ring_C"/>
</dbReference>
<evidence type="ECO:0000256" key="9">
    <source>
        <dbReference type="PIRNR" id="PIRNR004862"/>
    </source>
</evidence>
<evidence type="ECO:0000256" key="2">
    <source>
        <dbReference type="ARBA" id="ARBA00004651"/>
    </source>
</evidence>
<dbReference type="InterPro" id="IPR000067">
    <property type="entry name" value="FlgMring_FliF"/>
</dbReference>
<feature type="region of interest" description="Disordered" evidence="10">
    <location>
        <begin position="271"/>
        <end position="331"/>
    </location>
</feature>
<dbReference type="InterPro" id="IPR006182">
    <property type="entry name" value="FliF_N_dom"/>
</dbReference>
<gene>
    <name evidence="14" type="primary">fliF</name>
    <name evidence="14" type="ORF">H1B27_32275</name>
</gene>
<comment type="similarity">
    <text evidence="3 9">Belongs to the FliF family.</text>
</comment>
<keyword evidence="8 9" id="KW-0975">Bacterial flagellum</keyword>
<comment type="subcellular location">
    <subcellularLocation>
        <location evidence="1 9">Bacterial flagellum basal body</location>
    </subcellularLocation>
    <subcellularLocation>
        <location evidence="2">Cell membrane</location>
        <topology evidence="2">Multi-pass membrane protein</topology>
    </subcellularLocation>
</comment>
<keyword evidence="5 11" id="KW-0812">Transmembrane</keyword>
<organism evidence="14 15">
    <name type="scientific">Bradyrhizobium diversitatis</name>
    <dbReference type="NCBI Taxonomy" id="2755406"/>
    <lineage>
        <taxon>Bacteria</taxon>
        <taxon>Pseudomonadati</taxon>
        <taxon>Pseudomonadota</taxon>
        <taxon>Alphaproteobacteria</taxon>
        <taxon>Hyphomicrobiales</taxon>
        <taxon>Nitrobacteraceae</taxon>
        <taxon>Bradyrhizobium</taxon>
    </lineage>
</organism>
<dbReference type="InterPro" id="IPR045851">
    <property type="entry name" value="AMP-bd_C_sf"/>
</dbReference>
<evidence type="ECO:0000256" key="10">
    <source>
        <dbReference type="SAM" id="MobiDB-lite"/>
    </source>
</evidence>
<keyword evidence="4" id="KW-1003">Cell membrane</keyword>
<feature type="compositionally biased region" description="Polar residues" evidence="10">
    <location>
        <begin position="288"/>
        <end position="311"/>
    </location>
</feature>
<feature type="domain" description="Flagellar M-ring N-terminal" evidence="12">
    <location>
        <begin position="38"/>
        <end position="211"/>
    </location>
</feature>
<evidence type="ECO:0000256" key="5">
    <source>
        <dbReference type="ARBA" id="ARBA00022692"/>
    </source>
</evidence>
<proteinExistence type="inferred from homology"/>
<keyword evidence="14" id="KW-0282">Flagellum</keyword>
<keyword evidence="14" id="KW-0966">Cell projection</keyword>
<comment type="caution">
    <text evidence="14">The sequence shown here is derived from an EMBL/GenBank/DDBJ whole genome shotgun (WGS) entry which is preliminary data.</text>
</comment>
<dbReference type="Gene3D" id="3.30.300.30">
    <property type="match status" value="1"/>
</dbReference>
<evidence type="ECO:0000256" key="8">
    <source>
        <dbReference type="ARBA" id="ARBA00023143"/>
    </source>
</evidence>
<comment type="function">
    <text evidence="9">The M ring may be actively involved in energy transduction.</text>
</comment>
<evidence type="ECO:0000313" key="15">
    <source>
        <dbReference type="Proteomes" id="UP001194539"/>
    </source>
</evidence>
<evidence type="ECO:0000313" key="14">
    <source>
        <dbReference type="EMBL" id="MBH5390917.1"/>
    </source>
</evidence>
<evidence type="ECO:0000256" key="3">
    <source>
        <dbReference type="ARBA" id="ARBA00007971"/>
    </source>
</evidence>
<evidence type="ECO:0000259" key="13">
    <source>
        <dbReference type="Pfam" id="PF08345"/>
    </source>
</evidence>
<evidence type="ECO:0000256" key="1">
    <source>
        <dbReference type="ARBA" id="ARBA00004117"/>
    </source>
</evidence>
<dbReference type="Pfam" id="PF08345">
    <property type="entry name" value="YscJ_FliF_C"/>
    <property type="match status" value="1"/>
</dbReference>
<keyword evidence="7 11" id="KW-0472">Membrane</keyword>